<name>A0A1R3K3Q9_9ROSI</name>
<dbReference type="Proteomes" id="UP000187203">
    <property type="component" value="Unassembled WGS sequence"/>
</dbReference>
<dbReference type="EMBL" id="AWUE01014720">
    <property type="protein sequence ID" value="OMP01717.1"/>
    <property type="molecule type" value="Genomic_DNA"/>
</dbReference>
<keyword evidence="2" id="KW-1185">Reference proteome</keyword>
<dbReference type="OrthoDB" id="10291075at2759"/>
<organism evidence="1 2">
    <name type="scientific">Corchorus olitorius</name>
    <dbReference type="NCBI Taxonomy" id="93759"/>
    <lineage>
        <taxon>Eukaryota</taxon>
        <taxon>Viridiplantae</taxon>
        <taxon>Streptophyta</taxon>
        <taxon>Embryophyta</taxon>
        <taxon>Tracheophyta</taxon>
        <taxon>Spermatophyta</taxon>
        <taxon>Magnoliopsida</taxon>
        <taxon>eudicotyledons</taxon>
        <taxon>Gunneridae</taxon>
        <taxon>Pentapetalae</taxon>
        <taxon>rosids</taxon>
        <taxon>malvids</taxon>
        <taxon>Malvales</taxon>
        <taxon>Malvaceae</taxon>
        <taxon>Grewioideae</taxon>
        <taxon>Apeibeae</taxon>
        <taxon>Corchorus</taxon>
    </lineage>
</organism>
<evidence type="ECO:0000313" key="2">
    <source>
        <dbReference type="Proteomes" id="UP000187203"/>
    </source>
</evidence>
<dbReference type="AlphaFoldDB" id="A0A1R3K3Q9"/>
<sequence length="42" mass="5072">MGGTQKGCKRQNYAHVSFWTTPIIQIFLPFKREREKEMLTNW</sequence>
<gene>
    <name evidence="1" type="ORF">COLO4_11635</name>
</gene>
<comment type="caution">
    <text evidence="1">The sequence shown here is derived from an EMBL/GenBank/DDBJ whole genome shotgun (WGS) entry which is preliminary data.</text>
</comment>
<protein>
    <submittedName>
        <fullName evidence="1">Uncharacterized protein</fullName>
    </submittedName>
</protein>
<accession>A0A1R3K3Q9</accession>
<reference evidence="2" key="1">
    <citation type="submission" date="2013-09" db="EMBL/GenBank/DDBJ databases">
        <title>Corchorus olitorius genome sequencing.</title>
        <authorList>
            <person name="Alam M."/>
            <person name="Haque M.S."/>
            <person name="Islam M.S."/>
            <person name="Emdad E.M."/>
            <person name="Islam M.M."/>
            <person name="Ahmed B."/>
            <person name="Halim A."/>
            <person name="Hossen Q.M.M."/>
            <person name="Hossain M.Z."/>
            <person name="Ahmed R."/>
            <person name="Khan M.M."/>
            <person name="Islam R."/>
            <person name="Rashid M.M."/>
            <person name="Khan S.A."/>
            <person name="Rahman M.S."/>
            <person name="Alam M."/>
            <person name="Yahiya A.S."/>
            <person name="Khan M.S."/>
            <person name="Azam M.S."/>
            <person name="Haque T."/>
            <person name="Lashkar M.Z.H."/>
            <person name="Akhand A.I."/>
            <person name="Morshed G."/>
            <person name="Roy S."/>
            <person name="Uddin K.S."/>
            <person name="Rabeya T."/>
            <person name="Hossain A.S."/>
            <person name="Chowdhury A."/>
            <person name="Snigdha A.R."/>
            <person name="Mortoza M.S."/>
            <person name="Matin S.A."/>
            <person name="Hoque S.M.E."/>
            <person name="Islam M.K."/>
            <person name="Roy D.K."/>
            <person name="Haider R."/>
            <person name="Moosa M.M."/>
            <person name="Elias S.M."/>
            <person name="Hasan A.M."/>
            <person name="Jahan S."/>
            <person name="Shafiuddin M."/>
            <person name="Mahmood N."/>
            <person name="Shommy N.S."/>
        </authorList>
    </citation>
    <scope>NUCLEOTIDE SEQUENCE [LARGE SCALE GENOMIC DNA]</scope>
    <source>
        <strain evidence="2">cv. O-4</strain>
    </source>
</reference>
<proteinExistence type="predicted"/>
<evidence type="ECO:0000313" key="1">
    <source>
        <dbReference type="EMBL" id="OMP01717.1"/>
    </source>
</evidence>